<accession>A0A2P6UZ53</accession>
<keyword evidence="3" id="KW-1185">Reference proteome</keyword>
<comment type="caution">
    <text evidence="2">The sequence shown here is derived from an EMBL/GenBank/DDBJ whole genome shotgun (WGS) entry which is preliminary data.</text>
</comment>
<evidence type="ECO:0000313" key="3">
    <source>
        <dbReference type="Proteomes" id="UP000239649"/>
    </source>
</evidence>
<proteinExistence type="predicted"/>
<organism evidence="2 3">
    <name type="scientific">Micractinium conductrix</name>
    <dbReference type="NCBI Taxonomy" id="554055"/>
    <lineage>
        <taxon>Eukaryota</taxon>
        <taxon>Viridiplantae</taxon>
        <taxon>Chlorophyta</taxon>
        <taxon>core chlorophytes</taxon>
        <taxon>Trebouxiophyceae</taxon>
        <taxon>Chlorellales</taxon>
        <taxon>Chlorellaceae</taxon>
        <taxon>Chlorella clade</taxon>
        <taxon>Micractinium</taxon>
    </lineage>
</organism>
<dbReference type="Proteomes" id="UP000239649">
    <property type="component" value="Unassembled WGS sequence"/>
</dbReference>
<feature type="chain" id="PRO_5015140487" evidence="1">
    <location>
        <begin position="25"/>
        <end position="106"/>
    </location>
</feature>
<sequence length="106" mass="11331">MRVQMRVGAMLLALLLATTMEAHATNVCLASNSLCGTCKTTSVCATCKDPTRAMVDKSTGRCRLKTCTELDGRCKSCEADAPSVCAECWSEFDMVNPKTGKCDVPS</sequence>
<feature type="signal peptide" evidence="1">
    <location>
        <begin position="1"/>
        <end position="24"/>
    </location>
</feature>
<keyword evidence="1" id="KW-0732">Signal</keyword>
<reference evidence="2 3" key="1">
    <citation type="journal article" date="2018" name="Plant J.">
        <title>Genome sequences of Chlorella sorokiniana UTEX 1602 and Micractinium conductrix SAG 241.80: implications to maltose excretion by a green alga.</title>
        <authorList>
            <person name="Arriola M.B."/>
            <person name="Velmurugan N."/>
            <person name="Zhang Y."/>
            <person name="Plunkett M.H."/>
            <person name="Hondzo H."/>
            <person name="Barney B.M."/>
        </authorList>
    </citation>
    <scope>NUCLEOTIDE SEQUENCE [LARGE SCALE GENOMIC DNA]</scope>
    <source>
        <strain evidence="2 3">SAG 241.80</strain>
    </source>
</reference>
<dbReference type="AlphaFoldDB" id="A0A2P6UZ53"/>
<protein>
    <submittedName>
        <fullName evidence="2">Extracellular matrix FRAS1</fullName>
    </submittedName>
</protein>
<evidence type="ECO:0000313" key="2">
    <source>
        <dbReference type="EMBL" id="PSC67113.1"/>
    </source>
</evidence>
<dbReference type="EMBL" id="LHPF02000106">
    <property type="protein sequence ID" value="PSC67113.1"/>
    <property type="molecule type" value="Genomic_DNA"/>
</dbReference>
<evidence type="ECO:0000256" key="1">
    <source>
        <dbReference type="SAM" id="SignalP"/>
    </source>
</evidence>
<name>A0A2P6UZ53_9CHLO</name>
<gene>
    <name evidence="2" type="ORF">C2E20_9198</name>
</gene>